<dbReference type="Proteomes" id="UP000031014">
    <property type="component" value="Unassembled WGS sequence"/>
</dbReference>
<keyword evidence="1" id="KW-0812">Transmembrane</keyword>
<protein>
    <submittedName>
        <fullName evidence="2">Membrane protein</fullName>
    </submittedName>
</protein>
<evidence type="ECO:0000256" key="1">
    <source>
        <dbReference type="SAM" id="Phobius"/>
    </source>
</evidence>
<feature type="transmembrane region" description="Helical" evidence="1">
    <location>
        <begin position="88"/>
        <end position="108"/>
    </location>
</feature>
<dbReference type="PANTHER" id="PTHR37309">
    <property type="entry name" value="SLR0284 PROTEIN"/>
    <property type="match status" value="1"/>
</dbReference>
<dbReference type="STRING" id="1321606.SAMD00020551_3969"/>
<feature type="transmembrane region" description="Helical" evidence="1">
    <location>
        <begin position="54"/>
        <end position="76"/>
    </location>
</feature>
<dbReference type="AlphaFoldDB" id="A0A0A8XCC8"/>
<reference evidence="2 3" key="1">
    <citation type="submission" date="2013-06" db="EMBL/GenBank/DDBJ databases">
        <title>Whole genome shotgun sequence of Bacillus selenatarsenatis SF-1.</title>
        <authorList>
            <person name="Kuroda M."/>
            <person name="Sei K."/>
            <person name="Yamashita M."/>
            <person name="Ike M."/>
        </authorList>
    </citation>
    <scope>NUCLEOTIDE SEQUENCE [LARGE SCALE GENOMIC DNA]</scope>
    <source>
        <strain evidence="2 3">SF-1</strain>
    </source>
</reference>
<dbReference type="PANTHER" id="PTHR37309:SF1">
    <property type="entry name" value="SLR0284 PROTEIN"/>
    <property type="match status" value="1"/>
</dbReference>
<name>A0A0A8XCC8_MESS1</name>
<sequence>MRWLLGIVINAVLFMALAGYFENEIYLSGFGAALGASVILSILNVLVKPILILLTLPVTVLSLGLFLFVINAITLMLTDSLMGSSFEISSFGMALLTAIIMSVANLIIQNTFLRESKD</sequence>
<gene>
    <name evidence="2" type="ORF">SAMD00020551_3969</name>
</gene>
<evidence type="ECO:0000313" key="2">
    <source>
        <dbReference type="EMBL" id="GAM15811.1"/>
    </source>
</evidence>
<keyword evidence="1" id="KW-1133">Transmembrane helix</keyword>
<keyword evidence="3" id="KW-1185">Reference proteome</keyword>
<organism evidence="2 3">
    <name type="scientific">Mesobacillus selenatarsenatis (strain DSM 18680 / JCM 14380 / FERM P-15431 / SF-1)</name>
    <dbReference type="NCBI Taxonomy" id="1321606"/>
    <lineage>
        <taxon>Bacteria</taxon>
        <taxon>Bacillati</taxon>
        <taxon>Bacillota</taxon>
        <taxon>Bacilli</taxon>
        <taxon>Bacillales</taxon>
        <taxon>Bacillaceae</taxon>
        <taxon>Mesobacillus</taxon>
    </lineage>
</organism>
<dbReference type="OrthoDB" id="7205479at2"/>
<dbReference type="InterPro" id="IPR007165">
    <property type="entry name" value="Phage_holin_4_2"/>
</dbReference>
<evidence type="ECO:0000313" key="3">
    <source>
        <dbReference type="Proteomes" id="UP000031014"/>
    </source>
</evidence>
<comment type="caution">
    <text evidence="2">The sequence shown here is derived from an EMBL/GenBank/DDBJ whole genome shotgun (WGS) entry which is preliminary data.</text>
</comment>
<proteinExistence type="predicted"/>
<accession>A0A0A8XCC8</accession>
<dbReference type="EMBL" id="BASE01000095">
    <property type="protein sequence ID" value="GAM15811.1"/>
    <property type="molecule type" value="Genomic_DNA"/>
</dbReference>
<dbReference type="RefSeq" id="WP_041967436.1">
    <property type="nucleotide sequence ID" value="NZ_BASE01000095.1"/>
</dbReference>
<dbReference type="Pfam" id="PF04020">
    <property type="entry name" value="Phage_holin_4_2"/>
    <property type="match status" value="1"/>
</dbReference>
<keyword evidence="1" id="KW-0472">Membrane</keyword>
<feature type="transmembrane region" description="Helical" evidence="1">
    <location>
        <begin position="28"/>
        <end position="47"/>
    </location>
</feature>